<dbReference type="Proteomes" id="UP000188533">
    <property type="component" value="Unassembled WGS sequence"/>
</dbReference>
<dbReference type="CDD" id="cd00024">
    <property type="entry name" value="CD_CSD"/>
    <property type="match status" value="1"/>
</dbReference>
<organism evidence="11 12">
    <name type="scientific">Lentinula edodes</name>
    <name type="common">Shiitake mushroom</name>
    <name type="synonym">Lentinus edodes</name>
    <dbReference type="NCBI Taxonomy" id="5353"/>
    <lineage>
        <taxon>Eukaryota</taxon>
        <taxon>Fungi</taxon>
        <taxon>Dikarya</taxon>
        <taxon>Basidiomycota</taxon>
        <taxon>Agaricomycotina</taxon>
        <taxon>Agaricomycetes</taxon>
        <taxon>Agaricomycetidae</taxon>
        <taxon>Agaricales</taxon>
        <taxon>Marasmiineae</taxon>
        <taxon>Omphalotaceae</taxon>
        <taxon>Lentinula</taxon>
    </lineage>
</organism>
<dbReference type="GO" id="GO:0004519">
    <property type="term" value="F:endonuclease activity"/>
    <property type="evidence" value="ECO:0007669"/>
    <property type="project" value="UniProtKB-KW"/>
</dbReference>
<dbReference type="InterPro" id="IPR023779">
    <property type="entry name" value="Chromodomain_CS"/>
</dbReference>
<keyword evidence="2" id="KW-0808">Transferase</keyword>
<dbReference type="InterPro" id="IPR000953">
    <property type="entry name" value="Chromo/chromo_shadow_dom"/>
</dbReference>
<dbReference type="GO" id="GO:0003964">
    <property type="term" value="F:RNA-directed DNA polymerase activity"/>
    <property type="evidence" value="ECO:0007669"/>
    <property type="project" value="UniProtKB-KW"/>
</dbReference>
<keyword evidence="7" id="KW-0695">RNA-directed DNA polymerase</keyword>
<dbReference type="PROSITE" id="PS50013">
    <property type="entry name" value="CHROMO_2"/>
    <property type="match status" value="1"/>
</dbReference>
<dbReference type="SUPFAM" id="SSF54160">
    <property type="entry name" value="Chromo domain-like"/>
    <property type="match status" value="1"/>
</dbReference>
<dbReference type="PANTHER" id="PTHR37984:SF5">
    <property type="entry name" value="PROTEIN NYNRIN-LIKE"/>
    <property type="match status" value="1"/>
</dbReference>
<evidence type="ECO:0000256" key="5">
    <source>
        <dbReference type="ARBA" id="ARBA00022759"/>
    </source>
</evidence>
<keyword evidence="6" id="KW-0378">Hydrolase</keyword>
<protein>
    <submittedName>
        <fullName evidence="11">DNA RNA partial</fullName>
    </submittedName>
</protein>
<dbReference type="SMART" id="SM00298">
    <property type="entry name" value="CHROMO"/>
    <property type="match status" value="1"/>
</dbReference>
<dbReference type="InterPro" id="IPR016197">
    <property type="entry name" value="Chromo-like_dom_sf"/>
</dbReference>
<evidence type="ECO:0000313" key="12">
    <source>
        <dbReference type="Proteomes" id="UP000188533"/>
    </source>
</evidence>
<feature type="compositionally biased region" description="Basic and acidic residues" evidence="9">
    <location>
        <begin position="335"/>
        <end position="344"/>
    </location>
</feature>
<feature type="region of interest" description="Disordered" evidence="9">
    <location>
        <begin position="123"/>
        <end position="144"/>
    </location>
</feature>
<evidence type="ECO:0000256" key="2">
    <source>
        <dbReference type="ARBA" id="ARBA00022679"/>
    </source>
</evidence>
<keyword evidence="8" id="KW-0539">Nucleus</keyword>
<dbReference type="InterPro" id="IPR043502">
    <property type="entry name" value="DNA/RNA_pol_sf"/>
</dbReference>
<keyword evidence="4" id="KW-0540">Nuclease</keyword>
<accession>A0A1Q3E6F1</accession>
<keyword evidence="5" id="KW-0255">Endonuclease</keyword>
<gene>
    <name evidence="11" type="ORF">LENED_004351</name>
</gene>
<dbReference type="AlphaFoldDB" id="A0A1Q3E6F1"/>
<feature type="compositionally biased region" description="Basic and acidic residues" evidence="9">
    <location>
        <begin position="304"/>
        <end position="319"/>
    </location>
</feature>
<dbReference type="InterPro" id="IPR041373">
    <property type="entry name" value="RT_RNaseH"/>
</dbReference>
<evidence type="ECO:0000256" key="3">
    <source>
        <dbReference type="ARBA" id="ARBA00022695"/>
    </source>
</evidence>
<dbReference type="GO" id="GO:0005634">
    <property type="term" value="C:nucleus"/>
    <property type="evidence" value="ECO:0007669"/>
    <property type="project" value="UniProtKB-SubCell"/>
</dbReference>
<dbReference type="Pfam" id="PF00385">
    <property type="entry name" value="Chromo"/>
    <property type="match status" value="1"/>
</dbReference>
<dbReference type="Gene3D" id="2.40.50.40">
    <property type="match status" value="1"/>
</dbReference>
<reference evidence="11 12" key="2">
    <citation type="submission" date="2017-02" db="EMBL/GenBank/DDBJ databases">
        <title>A genome survey and senescence transcriptome analysis in Lentinula edodes.</title>
        <authorList>
            <person name="Sakamoto Y."/>
            <person name="Nakade K."/>
            <person name="Sato S."/>
            <person name="Yoshida Y."/>
            <person name="Miyazaki K."/>
            <person name="Natsume S."/>
            <person name="Konno N."/>
        </authorList>
    </citation>
    <scope>NUCLEOTIDE SEQUENCE [LARGE SCALE GENOMIC DNA]</scope>
    <source>
        <strain evidence="11 12">NBRC 111202</strain>
    </source>
</reference>
<evidence type="ECO:0000256" key="9">
    <source>
        <dbReference type="SAM" id="MobiDB-lite"/>
    </source>
</evidence>
<dbReference type="GO" id="GO:0016787">
    <property type="term" value="F:hydrolase activity"/>
    <property type="evidence" value="ECO:0007669"/>
    <property type="project" value="UniProtKB-KW"/>
</dbReference>
<dbReference type="CDD" id="cd09274">
    <property type="entry name" value="RNase_HI_RT_Ty3"/>
    <property type="match status" value="1"/>
</dbReference>
<comment type="caution">
    <text evidence="11">The sequence shown here is derived from an EMBL/GenBank/DDBJ whole genome shotgun (WGS) entry which is preliminary data.</text>
</comment>
<feature type="compositionally biased region" description="Acidic residues" evidence="9">
    <location>
        <begin position="320"/>
        <end position="330"/>
    </location>
</feature>
<dbReference type="SUPFAM" id="SSF56672">
    <property type="entry name" value="DNA/RNA polymerases"/>
    <property type="match status" value="1"/>
</dbReference>
<keyword evidence="12" id="KW-1185">Reference proteome</keyword>
<name>A0A1Q3E6F1_LENED</name>
<dbReference type="Pfam" id="PF17917">
    <property type="entry name" value="RT_RNaseH"/>
    <property type="match status" value="1"/>
</dbReference>
<dbReference type="InterPro" id="IPR023780">
    <property type="entry name" value="Chromo_domain"/>
</dbReference>
<evidence type="ECO:0000259" key="10">
    <source>
        <dbReference type="PROSITE" id="PS50013"/>
    </source>
</evidence>
<evidence type="ECO:0000256" key="4">
    <source>
        <dbReference type="ARBA" id="ARBA00022722"/>
    </source>
</evidence>
<evidence type="ECO:0000256" key="7">
    <source>
        <dbReference type="ARBA" id="ARBA00022918"/>
    </source>
</evidence>
<comment type="subcellular location">
    <subcellularLocation>
        <location evidence="1">Nucleus</location>
    </subcellularLocation>
</comment>
<dbReference type="EMBL" id="BDGU01000111">
    <property type="protein sequence ID" value="GAW02684.1"/>
    <property type="molecule type" value="Genomic_DNA"/>
</dbReference>
<dbReference type="InterPro" id="IPR050951">
    <property type="entry name" value="Retrovirus_Pol_polyprotein"/>
</dbReference>
<feature type="region of interest" description="Disordered" evidence="9">
    <location>
        <begin position="295"/>
        <end position="344"/>
    </location>
</feature>
<sequence>MQPAGQNYEMYDQGMLAIIEALKDWRNFLEGLPHPFDIITDHSNLEFWRTAQDLTRRPACWALYLSQFDFHMIHRPGRTNTQADALSHMAAHQALDNEDNQQQTVLKPNHFTKIAALRGLHPESLTAGSTGKKQQKEGYERGKRKAHQFKVGDFVWLSAEDINLQLSSEKLGDRQLGPYRILEKIGPTPPEPVYLEDEDEPEYEVEEILDSRVRWKRLEYLVKWKGYDAGHNSWEPAPNLSRAPKISLRLCRFVTDHSWLIAIDTRLASTGAVMAIPGPSRIVSERLRSLKRRRIVENSDDEDEHKREEEVEEKEKGMEEDGEGEEEETAPTEAQSEKGKERAE</sequence>
<evidence type="ECO:0000256" key="1">
    <source>
        <dbReference type="ARBA" id="ARBA00004123"/>
    </source>
</evidence>
<dbReference type="PANTHER" id="PTHR37984">
    <property type="entry name" value="PROTEIN CBG26694"/>
    <property type="match status" value="1"/>
</dbReference>
<dbReference type="GO" id="GO:0006338">
    <property type="term" value="P:chromatin remodeling"/>
    <property type="evidence" value="ECO:0007669"/>
    <property type="project" value="UniProtKB-ARBA"/>
</dbReference>
<proteinExistence type="predicted"/>
<feature type="domain" description="Chromo" evidence="10">
    <location>
        <begin position="203"/>
        <end position="246"/>
    </location>
</feature>
<dbReference type="STRING" id="5353.A0A1Q3E6F1"/>
<keyword evidence="3" id="KW-0548">Nucleotidyltransferase</keyword>
<dbReference type="PROSITE" id="PS00598">
    <property type="entry name" value="CHROMO_1"/>
    <property type="match status" value="1"/>
</dbReference>
<evidence type="ECO:0000256" key="8">
    <source>
        <dbReference type="ARBA" id="ARBA00023242"/>
    </source>
</evidence>
<reference evidence="11 12" key="1">
    <citation type="submission" date="2016-08" db="EMBL/GenBank/DDBJ databases">
        <authorList>
            <consortium name="Lentinula edodes genome sequencing consortium"/>
            <person name="Sakamoto Y."/>
            <person name="Nakade K."/>
            <person name="Sato S."/>
            <person name="Yoshida Y."/>
            <person name="Miyazaki K."/>
            <person name="Natsume S."/>
            <person name="Konno N."/>
        </authorList>
    </citation>
    <scope>NUCLEOTIDE SEQUENCE [LARGE SCALE GENOMIC DNA]</scope>
    <source>
        <strain evidence="11 12">NBRC 111202</strain>
    </source>
</reference>
<evidence type="ECO:0000256" key="6">
    <source>
        <dbReference type="ARBA" id="ARBA00022801"/>
    </source>
</evidence>
<evidence type="ECO:0000313" key="11">
    <source>
        <dbReference type="EMBL" id="GAW02684.1"/>
    </source>
</evidence>
<dbReference type="PRINTS" id="PR00504">
    <property type="entry name" value="CHROMODOMAIN"/>
</dbReference>
<dbReference type="InterPro" id="IPR017984">
    <property type="entry name" value="Chromo_dom_subgr"/>
</dbReference>